<dbReference type="eggNOG" id="COG0702">
    <property type="taxonomic scope" value="Bacteria"/>
</dbReference>
<dbReference type="SUPFAM" id="SSF51735">
    <property type="entry name" value="NAD(P)-binding Rossmann-fold domains"/>
    <property type="match status" value="1"/>
</dbReference>
<dbReference type="PANTHER" id="PTHR14097">
    <property type="entry name" value="OXIDOREDUCTASE HTATIP2"/>
    <property type="match status" value="1"/>
</dbReference>
<dbReference type="RefSeq" id="WP_016656673.1">
    <property type="nucleotide sequence ID" value="NZ_KE340353.1"/>
</dbReference>
<dbReference type="PANTHER" id="PTHR14097:SF7">
    <property type="entry name" value="OXIDOREDUCTASE HTATIP2"/>
    <property type="match status" value="1"/>
</dbReference>
<protein>
    <submittedName>
        <fullName evidence="1">Uncharacterized protein</fullName>
    </submittedName>
</protein>
<evidence type="ECO:0000313" key="1">
    <source>
        <dbReference type="EMBL" id="EPF71923.1"/>
    </source>
</evidence>
<proteinExistence type="predicted"/>
<name>S3MZV8_9GAMM</name>
<accession>S3MZV8</accession>
<dbReference type="EMBL" id="ATGI01000031">
    <property type="protein sequence ID" value="EPF71923.1"/>
    <property type="molecule type" value="Genomic_DNA"/>
</dbReference>
<dbReference type="Proteomes" id="UP000014568">
    <property type="component" value="Unassembled WGS sequence"/>
</dbReference>
<dbReference type="HOGENOM" id="CLU_071330_2_2_6"/>
<dbReference type="STRING" id="632955.GCA_000829675_01692"/>
<dbReference type="PATRIC" id="fig|421052.3.peg.2215"/>
<evidence type="ECO:0000313" key="2">
    <source>
        <dbReference type="Proteomes" id="UP000014568"/>
    </source>
</evidence>
<dbReference type="OrthoDB" id="9798632at2"/>
<organism evidence="1 2">
    <name type="scientific">Acinetobacter rudis CIP 110305</name>
    <dbReference type="NCBI Taxonomy" id="421052"/>
    <lineage>
        <taxon>Bacteria</taxon>
        <taxon>Pseudomonadati</taxon>
        <taxon>Pseudomonadota</taxon>
        <taxon>Gammaproteobacteria</taxon>
        <taxon>Moraxellales</taxon>
        <taxon>Moraxellaceae</taxon>
        <taxon>Acinetobacter</taxon>
    </lineage>
</organism>
<dbReference type="InterPro" id="IPR036291">
    <property type="entry name" value="NAD(P)-bd_dom_sf"/>
</dbReference>
<dbReference type="AlphaFoldDB" id="S3MZV8"/>
<gene>
    <name evidence="1" type="ORF">F945_02269</name>
</gene>
<keyword evidence="2" id="KW-1185">Reference proteome</keyword>
<dbReference type="Gene3D" id="3.40.50.720">
    <property type="entry name" value="NAD(P)-binding Rossmann-like Domain"/>
    <property type="match status" value="1"/>
</dbReference>
<reference evidence="1 2" key="1">
    <citation type="submission" date="2013-06" db="EMBL/GenBank/DDBJ databases">
        <title>The Genome Sequence of Acinetobacter rudis CIP 110305.</title>
        <authorList>
            <consortium name="The Broad Institute Genome Sequencing Platform"/>
            <consortium name="The Broad Institute Genome Sequencing Center for Infectious Disease"/>
            <person name="Cerqueira G."/>
            <person name="Feldgarden M."/>
            <person name="Courvalin P."/>
            <person name="Perichon B."/>
            <person name="Grillot-Courvalin C."/>
            <person name="Clermont D."/>
            <person name="Rocha E."/>
            <person name="Yoon E.-J."/>
            <person name="Nemec A."/>
            <person name="Young S.K."/>
            <person name="Zeng Q."/>
            <person name="Gargeya S."/>
            <person name="Fitzgerald M."/>
            <person name="Abouelleil A."/>
            <person name="Alvarado L."/>
            <person name="Berlin A.M."/>
            <person name="Chapman S.B."/>
            <person name="Dewar J."/>
            <person name="Goldberg J."/>
            <person name="Griggs A."/>
            <person name="Gujja S."/>
            <person name="Hansen M."/>
            <person name="Howarth C."/>
            <person name="Imamovic A."/>
            <person name="Larimer J."/>
            <person name="McCowan C."/>
            <person name="Murphy C."/>
            <person name="Pearson M."/>
            <person name="Priest M."/>
            <person name="Roberts A."/>
            <person name="Saif S."/>
            <person name="Shea T."/>
            <person name="Sykes S."/>
            <person name="Wortman J."/>
            <person name="Nusbaum C."/>
            <person name="Birren B."/>
        </authorList>
    </citation>
    <scope>NUCLEOTIDE SEQUENCE [LARGE SCALE GENOMIC DNA]</scope>
    <source>
        <strain evidence="1 2">CIP 110305</strain>
    </source>
</reference>
<sequence>MTNFIPHAVVIGATGLVGKHLIAELNQMKSCEKITAIVRRFNQDLVQYDKVQQIVCEDFTQLHFEQVETCSHAFSCLGTTIKKAGSKTAFYQSDYSVNAHFASLFVNTAVHYLLVSAMAADAHSVFYYNRVKGELENYIRQLGLAKVSIVQPSLLLGERQEQRWAEQAAQRLFTQFAKILPQKFAYRPVTAEQVAQTLTGAAERQIEKFVIYDNLAVQNNFQG</sequence>
<comment type="caution">
    <text evidence="1">The sequence shown here is derived from an EMBL/GenBank/DDBJ whole genome shotgun (WGS) entry which is preliminary data.</text>
</comment>